<evidence type="ECO:0000256" key="1">
    <source>
        <dbReference type="SAM" id="MobiDB-lite"/>
    </source>
</evidence>
<dbReference type="STRING" id="47312.SAMN04489765_2515"/>
<dbReference type="Proteomes" id="UP000183053">
    <property type="component" value="Unassembled WGS sequence"/>
</dbReference>
<dbReference type="PROSITE" id="PS50994">
    <property type="entry name" value="INTEGRASE"/>
    <property type="match status" value="1"/>
</dbReference>
<dbReference type="InterPro" id="IPR001584">
    <property type="entry name" value="Integrase_cat-core"/>
</dbReference>
<reference evidence="4" key="1">
    <citation type="submission" date="2016-10" db="EMBL/GenBank/DDBJ databases">
        <authorList>
            <person name="Varghese N."/>
            <person name="Submissions S."/>
        </authorList>
    </citation>
    <scope>NUCLEOTIDE SEQUENCE [LARGE SCALE GENOMIC DNA]</scope>
    <source>
        <strain evidence="4">DSM 44142</strain>
    </source>
</reference>
<feature type="domain" description="Integrase catalytic" evidence="2">
    <location>
        <begin position="244"/>
        <end position="473"/>
    </location>
</feature>
<dbReference type="GO" id="GO:0003676">
    <property type="term" value="F:nucleic acid binding"/>
    <property type="evidence" value="ECO:0007669"/>
    <property type="project" value="InterPro"/>
</dbReference>
<dbReference type="InterPro" id="IPR036397">
    <property type="entry name" value="RNaseH_sf"/>
</dbReference>
<organism evidence="3 4">
    <name type="scientific">Tsukamurella pulmonis</name>
    <dbReference type="NCBI Taxonomy" id="47312"/>
    <lineage>
        <taxon>Bacteria</taxon>
        <taxon>Bacillati</taxon>
        <taxon>Actinomycetota</taxon>
        <taxon>Actinomycetes</taxon>
        <taxon>Mycobacteriales</taxon>
        <taxon>Tsukamurellaceae</taxon>
        <taxon>Tsukamurella</taxon>
    </lineage>
</organism>
<feature type="compositionally biased region" description="Basic and acidic residues" evidence="1">
    <location>
        <begin position="667"/>
        <end position="676"/>
    </location>
</feature>
<evidence type="ECO:0000313" key="3">
    <source>
        <dbReference type="EMBL" id="SDQ95908.1"/>
    </source>
</evidence>
<evidence type="ECO:0000259" key="2">
    <source>
        <dbReference type="PROSITE" id="PS50994"/>
    </source>
</evidence>
<proteinExistence type="predicted"/>
<dbReference type="Gene3D" id="3.30.420.10">
    <property type="entry name" value="Ribonuclease H-like superfamily/Ribonuclease H"/>
    <property type="match status" value="1"/>
</dbReference>
<dbReference type="AlphaFoldDB" id="A0A1H1F4U3"/>
<dbReference type="SUPFAM" id="SSF53098">
    <property type="entry name" value="Ribonuclease H-like"/>
    <property type="match status" value="1"/>
</dbReference>
<accession>A0A1H1F4U3</accession>
<dbReference type="InterPro" id="IPR015378">
    <property type="entry name" value="Transposase-like_Mu_C"/>
</dbReference>
<dbReference type="Pfam" id="PF09299">
    <property type="entry name" value="Mu-transpos_C"/>
    <property type="match status" value="1"/>
</dbReference>
<name>A0A1H1F4U3_9ACTN</name>
<evidence type="ECO:0000313" key="4">
    <source>
        <dbReference type="Proteomes" id="UP000183053"/>
    </source>
</evidence>
<dbReference type="GO" id="GO:0015074">
    <property type="term" value="P:DNA integration"/>
    <property type="evidence" value="ECO:0007669"/>
    <property type="project" value="InterPro"/>
</dbReference>
<gene>
    <name evidence="3" type="ORF">SAMN04489765_2515</name>
</gene>
<feature type="region of interest" description="Disordered" evidence="1">
    <location>
        <begin position="607"/>
        <end position="676"/>
    </location>
</feature>
<feature type="region of interest" description="Disordered" evidence="1">
    <location>
        <begin position="221"/>
        <end position="244"/>
    </location>
</feature>
<dbReference type="EMBL" id="FNLF01000002">
    <property type="protein sequence ID" value="SDQ95908.1"/>
    <property type="molecule type" value="Genomic_DNA"/>
</dbReference>
<dbReference type="InterPro" id="IPR012337">
    <property type="entry name" value="RNaseH-like_sf"/>
</dbReference>
<protein>
    <submittedName>
        <fullName evidence="3">Mu transposase, C-terminal</fullName>
    </submittedName>
</protein>
<keyword evidence="4" id="KW-1185">Reference proteome</keyword>
<sequence>MRFRELVYDVAGTDGSSVFLAGTSGGAPLTILATDLLTDRTFALESVIARPVAPPALFDLLPDDVRDAARDLEGHITEVLDGVPVGAPHGTRPRPEYDVGSTTLRQREMAKVAELERAGQQAMTLRMFQRRRVAYEAQGVLGLVDRRRLQASNPAGRTDPRVIEALQRVLEANTDGSSGTVDRIRRAVERDLAEYHPGETVPMPSMQTLYRLLKRLAQGRHATGSARTRRTLAKQPDGPFSTVTAVRPGEVTQIDSTPLDVAVILDDGVVGRVELTGLVDVATRTIGAAVLRPTTKAVDAALLLARAMTPEPMRPGWSEAVKMAHSALPYHHLVEIDDRLREAAARPVIVPETIVYDHGKAFLSDTFRSACRTLGISLQPAHEDTPTDKPIVERTIQSVGTLFAQHVAGYLGSSVERRGRDAEQNAAFTMLELQNLLDEWIVTGWQNRRHDGLRDPFVTREVMSPNEKYAALLSVAGYVPVPLSDDDYIRLLPTCTRVINSYGIKIDHRVYDCEALNPLRGEKSRIKSLNGRWLVHYDPYDVSRVWIRTPDDDAWIIAYWRQLRAAPQPFGRDAWEHGRRIIADRGERVTEQAISEAVDDVLNRAAAPDRAPRNGRRKRRDARIAARTAATAEARRLPLPSSGTAPAPISDEEDDEGADVIPLPVFDPEREAKSWW</sequence>